<dbReference type="EMBL" id="CP051151">
    <property type="protein sequence ID" value="QLY39754.1"/>
    <property type="molecule type" value="Genomic_DNA"/>
</dbReference>
<dbReference type="GO" id="GO:0005829">
    <property type="term" value="C:cytosol"/>
    <property type="evidence" value="ECO:0007669"/>
    <property type="project" value="UniProtKB-ARBA"/>
</dbReference>
<dbReference type="NCBIfam" id="TIGR00093">
    <property type="entry name" value="pseudouridine synthase"/>
    <property type="match status" value="1"/>
</dbReference>
<dbReference type="GO" id="GO:0120159">
    <property type="term" value="F:rRNA pseudouridine synthase activity"/>
    <property type="evidence" value="ECO:0007669"/>
    <property type="project" value="UniProtKB-ARBA"/>
</dbReference>
<dbReference type="GO" id="GO:0000455">
    <property type="term" value="P:enzyme-directed rRNA pseudouridine synthesis"/>
    <property type="evidence" value="ECO:0007669"/>
    <property type="project" value="UniProtKB-ARBA"/>
</dbReference>
<feature type="domain" description="RNA-binding S4" evidence="6">
    <location>
        <begin position="2"/>
        <end position="61"/>
    </location>
</feature>
<organism evidence="7 8">
    <name type="scientific">Hujiaoplasma nucleasis</name>
    <dbReference type="NCBI Taxonomy" id="2725268"/>
    <lineage>
        <taxon>Bacteria</taxon>
        <taxon>Bacillati</taxon>
        <taxon>Mycoplasmatota</taxon>
        <taxon>Mollicutes</taxon>
        <taxon>Candidatus Izemoplasmatales</taxon>
        <taxon>Hujiaoplasmataceae</taxon>
        <taxon>Hujiaoplasma</taxon>
    </lineage>
</organism>
<evidence type="ECO:0000313" key="7">
    <source>
        <dbReference type="EMBL" id="QLY39754.1"/>
    </source>
</evidence>
<sequence>MERLQKIIQKAGVASRRKAEEMITNGQVTVNGQVITELGSKATFSDDIRVNGKKILREEKVYFVLYKPEGYISAVTDQFDRPTVVDLIHAKEQIFPIGRLDYDTSGLLLLTNDGDFANHMIHPRYKIEKEYYVRVKGLLRRESSIQLAKGIVYEGIQAMPAKVYNVEYDEKKESTFLNIVMTEGKNHQVKKMFASLGHEVIKLKRVRFGPVTLEGLNKGEFRLLKPHEIKTLYHLSKNG</sequence>
<dbReference type="InterPro" id="IPR050343">
    <property type="entry name" value="RsuA_PseudoU_synthase"/>
</dbReference>
<dbReference type="Proteomes" id="UP000512167">
    <property type="component" value="Chromosome"/>
</dbReference>
<evidence type="ECO:0000256" key="5">
    <source>
        <dbReference type="RuleBase" id="RU003887"/>
    </source>
</evidence>
<dbReference type="PROSITE" id="PS01149">
    <property type="entry name" value="PSI_RSU"/>
    <property type="match status" value="1"/>
</dbReference>
<protein>
    <recommendedName>
        <fullName evidence="5">Pseudouridine synthase</fullName>
        <ecNumber evidence="5">5.4.99.-</ecNumber>
    </recommendedName>
</protein>
<dbReference type="InterPro" id="IPR000748">
    <property type="entry name" value="PsdUridine_synth_RsuA/RluB/E/F"/>
</dbReference>
<keyword evidence="2 4" id="KW-0694">RNA-binding</keyword>
<dbReference type="FunFam" id="3.30.70.1560:FF:000001">
    <property type="entry name" value="Pseudouridine synthase"/>
    <property type="match status" value="1"/>
</dbReference>
<dbReference type="PANTHER" id="PTHR47683">
    <property type="entry name" value="PSEUDOURIDINE SYNTHASE FAMILY PROTEIN-RELATED"/>
    <property type="match status" value="1"/>
</dbReference>
<gene>
    <name evidence="7" type="ORF">HF295_02310</name>
</gene>
<evidence type="ECO:0000256" key="3">
    <source>
        <dbReference type="ARBA" id="ARBA00023235"/>
    </source>
</evidence>
<dbReference type="CDD" id="cd00165">
    <property type="entry name" value="S4"/>
    <property type="match status" value="1"/>
</dbReference>
<evidence type="ECO:0000256" key="1">
    <source>
        <dbReference type="ARBA" id="ARBA00008348"/>
    </source>
</evidence>
<dbReference type="SUPFAM" id="SSF55120">
    <property type="entry name" value="Pseudouridine synthase"/>
    <property type="match status" value="1"/>
</dbReference>
<evidence type="ECO:0000313" key="8">
    <source>
        <dbReference type="Proteomes" id="UP000512167"/>
    </source>
</evidence>
<name>A0A7L6N5I7_9MOLU</name>
<dbReference type="InterPro" id="IPR020094">
    <property type="entry name" value="TruA/RsuA/RluB/E/F_N"/>
</dbReference>
<dbReference type="GO" id="GO:0003723">
    <property type="term" value="F:RNA binding"/>
    <property type="evidence" value="ECO:0007669"/>
    <property type="project" value="UniProtKB-KW"/>
</dbReference>
<dbReference type="InterPro" id="IPR002942">
    <property type="entry name" value="S4_RNA-bd"/>
</dbReference>
<dbReference type="PANTHER" id="PTHR47683:SF2">
    <property type="entry name" value="RNA-BINDING S4 DOMAIN-CONTAINING PROTEIN"/>
    <property type="match status" value="1"/>
</dbReference>
<dbReference type="Pfam" id="PF00849">
    <property type="entry name" value="PseudoU_synth_2"/>
    <property type="match status" value="1"/>
</dbReference>
<dbReference type="Gene3D" id="3.10.290.10">
    <property type="entry name" value="RNA-binding S4 domain"/>
    <property type="match status" value="1"/>
</dbReference>
<dbReference type="FunFam" id="3.10.290.10:FF:000003">
    <property type="entry name" value="Pseudouridine synthase"/>
    <property type="match status" value="1"/>
</dbReference>
<dbReference type="RefSeq" id="WP_312032234.1">
    <property type="nucleotide sequence ID" value="NZ_CP051151.1"/>
</dbReference>
<dbReference type="PROSITE" id="PS50889">
    <property type="entry name" value="S4"/>
    <property type="match status" value="1"/>
</dbReference>
<evidence type="ECO:0000256" key="4">
    <source>
        <dbReference type="PROSITE-ProRule" id="PRU00182"/>
    </source>
</evidence>
<dbReference type="CDD" id="cd02870">
    <property type="entry name" value="PseudoU_synth_RsuA_like"/>
    <property type="match status" value="1"/>
</dbReference>
<dbReference type="KEGG" id="tbk:HF295_02310"/>
<dbReference type="EC" id="5.4.99.-" evidence="5"/>
<keyword evidence="3 5" id="KW-0413">Isomerase</keyword>
<dbReference type="SUPFAM" id="SSF55174">
    <property type="entry name" value="Alpha-L RNA-binding motif"/>
    <property type="match status" value="1"/>
</dbReference>
<evidence type="ECO:0000259" key="6">
    <source>
        <dbReference type="SMART" id="SM00363"/>
    </source>
</evidence>
<comment type="similarity">
    <text evidence="1 5">Belongs to the pseudouridine synthase RsuA family.</text>
</comment>
<evidence type="ECO:0000256" key="2">
    <source>
        <dbReference type="ARBA" id="ARBA00022884"/>
    </source>
</evidence>
<dbReference type="SMART" id="SM00363">
    <property type="entry name" value="S4"/>
    <property type="match status" value="1"/>
</dbReference>
<accession>A0A7L6N5I7</accession>
<dbReference type="InterPro" id="IPR036986">
    <property type="entry name" value="S4_RNA-bd_sf"/>
</dbReference>
<dbReference type="AlphaFoldDB" id="A0A7L6N5I7"/>
<reference evidence="7 8" key="1">
    <citation type="submission" date="2020-04" db="EMBL/GenBank/DDBJ databases">
        <authorList>
            <person name="Zheng R.K."/>
            <person name="Sun C.M."/>
        </authorList>
    </citation>
    <scope>NUCLEOTIDE SEQUENCE [LARGE SCALE GENOMIC DNA]</scope>
    <source>
        <strain evidence="8">zrk29</strain>
    </source>
</reference>
<dbReference type="Pfam" id="PF01479">
    <property type="entry name" value="S4"/>
    <property type="match status" value="1"/>
</dbReference>
<dbReference type="Gene3D" id="3.30.70.580">
    <property type="entry name" value="Pseudouridine synthase I, catalytic domain, N-terminal subdomain"/>
    <property type="match status" value="1"/>
</dbReference>
<dbReference type="InterPro" id="IPR018496">
    <property type="entry name" value="PsdUridine_synth_RsuA/RluB_CS"/>
</dbReference>
<proteinExistence type="inferred from homology"/>
<dbReference type="Gene3D" id="3.30.70.1560">
    <property type="entry name" value="Alpha-L RNA-binding motif"/>
    <property type="match status" value="1"/>
</dbReference>
<dbReference type="InterPro" id="IPR020103">
    <property type="entry name" value="PsdUridine_synth_cat_dom_sf"/>
</dbReference>
<dbReference type="InterPro" id="IPR006145">
    <property type="entry name" value="PsdUridine_synth_RsuA/RluA"/>
</dbReference>
<keyword evidence="8" id="KW-1185">Reference proteome</keyword>
<dbReference type="InterPro" id="IPR042092">
    <property type="entry name" value="PsdUridine_s_RsuA/RluB/E/F_cat"/>
</dbReference>